<proteinExistence type="predicted"/>
<protein>
    <submittedName>
        <fullName evidence="1">Uncharacterized protein</fullName>
    </submittedName>
</protein>
<organism evidence="1">
    <name type="scientific">Penicillium chrysogenum</name>
    <name type="common">Penicillium notatum</name>
    <dbReference type="NCBI Taxonomy" id="5076"/>
    <lineage>
        <taxon>Eukaryota</taxon>
        <taxon>Fungi</taxon>
        <taxon>Dikarya</taxon>
        <taxon>Ascomycota</taxon>
        <taxon>Pezizomycotina</taxon>
        <taxon>Eurotiomycetes</taxon>
        <taxon>Eurotiomycetidae</taxon>
        <taxon>Eurotiales</taxon>
        <taxon>Aspergillaceae</taxon>
        <taxon>Penicillium</taxon>
        <taxon>Penicillium chrysogenum species complex</taxon>
    </lineage>
</organism>
<reference evidence="1" key="1">
    <citation type="journal article" date="2014" name="Genome Announc.">
        <title>Complete sequencing and chromosome-scale genome assembly of the industrial progenitor strain P2niaD18 from the penicillin producer Penicillium chrysogenum.</title>
        <authorList>
            <person name="Specht T."/>
            <person name="Dahlmann T.A."/>
            <person name="Zadra I."/>
            <person name="Kurnsteiner H."/>
            <person name="Kuck U."/>
        </authorList>
    </citation>
    <scope>NUCLEOTIDE SEQUENCE [LARGE SCALE GENOMIC DNA]</scope>
    <source>
        <strain evidence="1">P2niaD18</strain>
    </source>
</reference>
<name>A0A167PVQ3_PENCH</name>
<accession>A0A167PVQ3</accession>
<evidence type="ECO:0000313" key="1">
    <source>
        <dbReference type="EMBL" id="KZN83892.1"/>
    </source>
</evidence>
<dbReference type="AlphaFoldDB" id="A0A167PVQ3"/>
<dbReference type="Proteomes" id="UP000076449">
    <property type="component" value="Chromosome IV"/>
</dbReference>
<dbReference type="EMBL" id="CM002801">
    <property type="protein sequence ID" value="KZN83892.1"/>
    <property type="molecule type" value="Genomic_DNA"/>
</dbReference>
<sequence length="159" mass="18269">MPTGVGTIQFSAHWRPMPPTERQLRSCILLAYQLLTYFDNAKNPHQELQAPELTNDIIYITHTYDTPHLPKENPFPADWLLRRELAKTIREFQRLVAVIPSKRFPPEAVLKRPISSDQHEAQKHGRYPSQSGITQITCVSYDSCKGLAKSLAAITYFHR</sequence>
<gene>
    <name evidence="1" type="ORF">EN45_110030</name>
</gene>